<reference evidence="3" key="1">
    <citation type="submission" date="2020-05" db="EMBL/GenBank/DDBJ databases">
        <authorList>
            <person name="Chiriac C."/>
            <person name="Salcher M."/>
            <person name="Ghai R."/>
            <person name="Kavagutti S V."/>
        </authorList>
    </citation>
    <scope>NUCLEOTIDE SEQUENCE</scope>
</reference>
<feature type="transmembrane region" description="Helical" evidence="2">
    <location>
        <begin position="6"/>
        <end position="24"/>
    </location>
</feature>
<gene>
    <name evidence="3" type="ORF">UFOVP211_13</name>
</gene>
<keyword evidence="2" id="KW-0472">Membrane</keyword>
<keyword evidence="2" id="KW-1133">Transmembrane helix</keyword>
<proteinExistence type="predicted"/>
<organism evidence="3">
    <name type="scientific">uncultured Caudovirales phage</name>
    <dbReference type="NCBI Taxonomy" id="2100421"/>
    <lineage>
        <taxon>Viruses</taxon>
        <taxon>Duplodnaviria</taxon>
        <taxon>Heunggongvirae</taxon>
        <taxon>Uroviricota</taxon>
        <taxon>Caudoviricetes</taxon>
        <taxon>Peduoviridae</taxon>
        <taxon>Maltschvirus</taxon>
        <taxon>Maltschvirus maltsch</taxon>
    </lineage>
</organism>
<accession>A0A6J7WKT9</accession>
<keyword evidence="2" id="KW-0812">Transmembrane</keyword>
<evidence type="ECO:0000313" key="3">
    <source>
        <dbReference type="EMBL" id="CAB5218406.1"/>
    </source>
</evidence>
<sequence>MTIDSATIWMFILATATTIIGYFLKIVHNDVRKNTEEIGKQKGKIELVEQEARLKYQAIQEQTQLEIKNLAKNVSELSSAVKQLILDR</sequence>
<protein>
    <submittedName>
        <fullName evidence="3">Uncharacterized protein</fullName>
    </submittedName>
</protein>
<name>A0A6J7WKT9_9CAUD</name>
<evidence type="ECO:0000256" key="1">
    <source>
        <dbReference type="SAM" id="Coils"/>
    </source>
</evidence>
<dbReference type="EMBL" id="LR798262">
    <property type="protein sequence ID" value="CAB5218406.1"/>
    <property type="molecule type" value="Genomic_DNA"/>
</dbReference>
<keyword evidence="1" id="KW-0175">Coiled coil</keyword>
<feature type="coiled-coil region" evidence="1">
    <location>
        <begin position="60"/>
        <end position="87"/>
    </location>
</feature>
<evidence type="ECO:0000256" key="2">
    <source>
        <dbReference type="SAM" id="Phobius"/>
    </source>
</evidence>